<evidence type="ECO:0000259" key="2">
    <source>
        <dbReference type="PROSITE" id="PS50404"/>
    </source>
</evidence>
<dbReference type="SUPFAM" id="SSF47616">
    <property type="entry name" value="GST C-terminal domain-like"/>
    <property type="match status" value="1"/>
</dbReference>
<dbReference type="AlphaFoldDB" id="A0A165SN34"/>
<dbReference type="EMBL" id="KV425572">
    <property type="protein sequence ID" value="KZT25409.1"/>
    <property type="molecule type" value="Genomic_DNA"/>
</dbReference>
<keyword evidence="4" id="KW-0808">Transferase</keyword>
<name>A0A165SN34_9AGAM</name>
<dbReference type="PROSITE" id="PS50404">
    <property type="entry name" value="GST_NTER"/>
    <property type="match status" value="1"/>
</dbReference>
<dbReference type="InterPro" id="IPR036282">
    <property type="entry name" value="Glutathione-S-Trfase_C_sf"/>
</dbReference>
<sequence>MSTIAETSSKPKITLYWLEDSKAHRILWLLEELGLKYDLKMYKRVHRLAPEELKKINGLGKAPIISIEDPSISPTPLVISESALITEFLVSTYAPHLAPPPSDLQANLRYKFYLYYAEGGVFQPHLVQFILTTIHESSPFYIKPITGGIISQLKDKWLDKAYDDHLSFVNKELEGKQYLLGDQFSGVDCLHSFNWESLEVLGVLDSKRYPRLVEYWNRLKEREAYKKAHETRKSFKAAL</sequence>
<dbReference type="Gene3D" id="3.40.30.10">
    <property type="entry name" value="Glutaredoxin"/>
    <property type="match status" value="1"/>
</dbReference>
<dbReference type="PANTHER" id="PTHR44051">
    <property type="entry name" value="GLUTATHIONE S-TRANSFERASE-RELATED"/>
    <property type="match status" value="1"/>
</dbReference>
<dbReference type="Pfam" id="PF00043">
    <property type="entry name" value="GST_C"/>
    <property type="match status" value="1"/>
</dbReference>
<gene>
    <name evidence="4" type="ORF">NEOLEDRAFT_1114703</name>
</gene>
<dbReference type="InParanoid" id="A0A165SN34"/>
<reference evidence="4 5" key="1">
    <citation type="journal article" date="2016" name="Mol. Biol. Evol.">
        <title>Comparative Genomics of Early-Diverging Mushroom-Forming Fungi Provides Insights into the Origins of Lignocellulose Decay Capabilities.</title>
        <authorList>
            <person name="Nagy L.G."/>
            <person name="Riley R."/>
            <person name="Tritt A."/>
            <person name="Adam C."/>
            <person name="Daum C."/>
            <person name="Floudas D."/>
            <person name="Sun H."/>
            <person name="Yadav J.S."/>
            <person name="Pangilinan J."/>
            <person name="Larsson K.H."/>
            <person name="Matsuura K."/>
            <person name="Barry K."/>
            <person name="Labutti K."/>
            <person name="Kuo R."/>
            <person name="Ohm R.A."/>
            <person name="Bhattacharya S.S."/>
            <person name="Shirouzu T."/>
            <person name="Yoshinaga Y."/>
            <person name="Martin F.M."/>
            <person name="Grigoriev I.V."/>
            <person name="Hibbett D.S."/>
        </authorList>
    </citation>
    <scope>NUCLEOTIDE SEQUENCE [LARGE SCALE GENOMIC DNA]</scope>
    <source>
        <strain evidence="4 5">HHB14362 ss-1</strain>
    </source>
</reference>
<dbReference type="InterPro" id="IPR004046">
    <property type="entry name" value="GST_C"/>
</dbReference>
<evidence type="ECO:0000256" key="1">
    <source>
        <dbReference type="ARBA" id="ARBA00007409"/>
    </source>
</evidence>
<proteinExistence type="inferred from homology"/>
<feature type="domain" description="GST N-terminal" evidence="2">
    <location>
        <begin position="10"/>
        <end position="97"/>
    </location>
</feature>
<dbReference type="Gene3D" id="1.20.1050.10">
    <property type="match status" value="1"/>
</dbReference>
<dbReference type="InterPro" id="IPR010987">
    <property type="entry name" value="Glutathione-S-Trfase_C-like"/>
</dbReference>
<dbReference type="InterPro" id="IPR040079">
    <property type="entry name" value="Glutathione_S-Trfase"/>
</dbReference>
<dbReference type="PANTHER" id="PTHR44051:SF9">
    <property type="entry name" value="GLUTATHIONE S-TRANSFERASE 1"/>
    <property type="match status" value="1"/>
</dbReference>
<dbReference type="STRING" id="1314782.A0A165SN34"/>
<dbReference type="Pfam" id="PF13409">
    <property type="entry name" value="GST_N_2"/>
    <property type="match status" value="1"/>
</dbReference>
<dbReference type="CDD" id="cd03046">
    <property type="entry name" value="GST_N_GTT1_like"/>
    <property type="match status" value="1"/>
</dbReference>
<organism evidence="4 5">
    <name type="scientific">Neolentinus lepideus HHB14362 ss-1</name>
    <dbReference type="NCBI Taxonomy" id="1314782"/>
    <lineage>
        <taxon>Eukaryota</taxon>
        <taxon>Fungi</taxon>
        <taxon>Dikarya</taxon>
        <taxon>Basidiomycota</taxon>
        <taxon>Agaricomycotina</taxon>
        <taxon>Agaricomycetes</taxon>
        <taxon>Gloeophyllales</taxon>
        <taxon>Gloeophyllaceae</taxon>
        <taxon>Neolentinus</taxon>
    </lineage>
</organism>
<comment type="similarity">
    <text evidence="1">Belongs to the GST superfamily.</text>
</comment>
<dbReference type="InterPro" id="IPR036249">
    <property type="entry name" value="Thioredoxin-like_sf"/>
</dbReference>
<dbReference type="SFLD" id="SFLDG00358">
    <property type="entry name" value="Main_(cytGST)"/>
    <property type="match status" value="1"/>
</dbReference>
<evidence type="ECO:0000259" key="3">
    <source>
        <dbReference type="PROSITE" id="PS50405"/>
    </source>
</evidence>
<keyword evidence="5" id="KW-1185">Reference proteome</keyword>
<accession>A0A165SN34</accession>
<dbReference type="Proteomes" id="UP000076761">
    <property type="component" value="Unassembled WGS sequence"/>
</dbReference>
<feature type="domain" description="GST C-terminal" evidence="3">
    <location>
        <begin position="103"/>
        <end position="239"/>
    </location>
</feature>
<dbReference type="FunCoup" id="A0A165SN34">
    <property type="interactions" value="321"/>
</dbReference>
<dbReference type="GO" id="GO:0016740">
    <property type="term" value="F:transferase activity"/>
    <property type="evidence" value="ECO:0007669"/>
    <property type="project" value="UniProtKB-KW"/>
</dbReference>
<dbReference type="SFLD" id="SFLDS00019">
    <property type="entry name" value="Glutathione_Transferase_(cytos"/>
    <property type="match status" value="1"/>
</dbReference>
<evidence type="ECO:0000313" key="4">
    <source>
        <dbReference type="EMBL" id="KZT25409.1"/>
    </source>
</evidence>
<dbReference type="SUPFAM" id="SSF52833">
    <property type="entry name" value="Thioredoxin-like"/>
    <property type="match status" value="1"/>
</dbReference>
<dbReference type="OrthoDB" id="2098326at2759"/>
<protein>
    <submittedName>
        <fullName evidence="4">Glutathione S-transferase</fullName>
    </submittedName>
</protein>
<evidence type="ECO:0000313" key="5">
    <source>
        <dbReference type="Proteomes" id="UP000076761"/>
    </source>
</evidence>
<dbReference type="PROSITE" id="PS50405">
    <property type="entry name" value="GST_CTER"/>
    <property type="match status" value="1"/>
</dbReference>
<dbReference type="InterPro" id="IPR004045">
    <property type="entry name" value="Glutathione_S-Trfase_N"/>
</dbReference>